<dbReference type="OrthoDB" id="4822551at2"/>
<feature type="transmembrane region" description="Helical" evidence="1">
    <location>
        <begin position="113"/>
        <end position="134"/>
    </location>
</feature>
<dbReference type="Pfam" id="PF04892">
    <property type="entry name" value="VanZ"/>
    <property type="match status" value="1"/>
</dbReference>
<dbReference type="AlphaFoldDB" id="A0A5D0CLM7"/>
<dbReference type="EMBL" id="VSDO01000005">
    <property type="protein sequence ID" value="TYA10612.1"/>
    <property type="molecule type" value="Genomic_DNA"/>
</dbReference>
<dbReference type="InterPro" id="IPR053150">
    <property type="entry name" value="Teicoplanin_resist-assoc"/>
</dbReference>
<gene>
    <name evidence="3" type="ORF">FRY98_22710</name>
</gene>
<keyword evidence="1" id="KW-0472">Membrane</keyword>
<dbReference type="Proteomes" id="UP000325218">
    <property type="component" value="Unassembled WGS sequence"/>
</dbReference>
<reference evidence="3 4" key="1">
    <citation type="submission" date="2019-08" db="EMBL/GenBank/DDBJ databases">
        <title>Genome sequencing of Paenibacillus faecis DSM 23593(T).</title>
        <authorList>
            <person name="Kook J.-K."/>
            <person name="Park S.-N."/>
            <person name="Lim Y.K."/>
        </authorList>
    </citation>
    <scope>NUCLEOTIDE SEQUENCE [LARGE SCALE GENOMIC DNA]</scope>
    <source>
        <strain evidence="3 4">DSM 23593</strain>
    </source>
</reference>
<comment type="caution">
    <text evidence="3">The sequence shown here is derived from an EMBL/GenBank/DDBJ whole genome shotgun (WGS) entry which is preliminary data.</text>
</comment>
<accession>A0A5D0CLM7</accession>
<protein>
    <submittedName>
        <fullName evidence="3">VanZ family protein</fullName>
    </submittedName>
</protein>
<keyword evidence="1" id="KW-0812">Transmembrane</keyword>
<evidence type="ECO:0000313" key="4">
    <source>
        <dbReference type="Proteomes" id="UP000325218"/>
    </source>
</evidence>
<feature type="transmembrane region" description="Helical" evidence="1">
    <location>
        <begin position="140"/>
        <end position="157"/>
    </location>
</feature>
<organism evidence="3 4">
    <name type="scientific">Paenibacillus faecis</name>
    <dbReference type="NCBI Taxonomy" id="862114"/>
    <lineage>
        <taxon>Bacteria</taxon>
        <taxon>Bacillati</taxon>
        <taxon>Bacillota</taxon>
        <taxon>Bacilli</taxon>
        <taxon>Bacillales</taxon>
        <taxon>Paenibacillaceae</taxon>
        <taxon>Paenibacillus</taxon>
    </lineage>
</organism>
<feature type="transmembrane region" description="Helical" evidence="1">
    <location>
        <begin position="7"/>
        <end position="28"/>
    </location>
</feature>
<sequence>MNTKRMSGGMVIAAMLAIYMYIVVKVILFKFHSIDPHFIKQQLKAHWHSPEMIMDQLTFRANLVPFHVIFTYFEQATLHSWVNFAGNILIFMPFGMLLPLLFRGMSNPWLKVLMLSFTFSLGLETSQLILAIGMFDVDDLILNTFGGLLGYGMYRAWMMTGSPLPRNNGKPARS</sequence>
<dbReference type="PANTHER" id="PTHR36834:SF1">
    <property type="entry name" value="INTEGRAL MEMBRANE PROTEIN"/>
    <property type="match status" value="1"/>
</dbReference>
<name>A0A5D0CLM7_9BACL</name>
<evidence type="ECO:0000256" key="1">
    <source>
        <dbReference type="SAM" id="Phobius"/>
    </source>
</evidence>
<keyword evidence="1" id="KW-1133">Transmembrane helix</keyword>
<proteinExistence type="predicted"/>
<evidence type="ECO:0000313" key="3">
    <source>
        <dbReference type="EMBL" id="TYA10612.1"/>
    </source>
</evidence>
<dbReference type="PANTHER" id="PTHR36834">
    <property type="entry name" value="MEMBRANE PROTEIN-RELATED"/>
    <property type="match status" value="1"/>
</dbReference>
<keyword evidence="4" id="KW-1185">Reference proteome</keyword>
<evidence type="ECO:0000259" key="2">
    <source>
        <dbReference type="Pfam" id="PF04892"/>
    </source>
</evidence>
<dbReference type="RefSeq" id="WP_148456419.1">
    <property type="nucleotide sequence ID" value="NZ_VSDO01000005.1"/>
</dbReference>
<feature type="domain" description="VanZ-like" evidence="2">
    <location>
        <begin position="17"/>
        <end position="156"/>
    </location>
</feature>
<dbReference type="InterPro" id="IPR006976">
    <property type="entry name" value="VanZ-like"/>
</dbReference>
<feature type="transmembrane region" description="Helical" evidence="1">
    <location>
        <begin position="81"/>
        <end position="101"/>
    </location>
</feature>